<dbReference type="FunFam" id="3.40.50.2020:FF:000003">
    <property type="entry name" value="Uracil phosphoribosyltransferase"/>
    <property type="match status" value="1"/>
</dbReference>
<dbReference type="OrthoDB" id="10257085at2759"/>
<evidence type="ECO:0000313" key="12">
    <source>
        <dbReference type="EMBL" id="OZJ05553.1"/>
    </source>
</evidence>
<evidence type="ECO:0000256" key="4">
    <source>
        <dbReference type="ARBA" id="ARBA00011894"/>
    </source>
</evidence>
<dbReference type="SUPFAM" id="SSF53271">
    <property type="entry name" value="PRTase-like"/>
    <property type="match status" value="1"/>
</dbReference>
<sequence>MHVHVSGHPVVAAKLSLLRNKDTSSKEVRGLVHELGLLLAYEATADLPLRRDKELMSPLSRYTSDVIKKRVALVPVLRSGLSLVESLLSFLPDSRVLHLGLYREKMTLEPVEYYNKLPQEPNVDVCFILDPMIATGGTAIAVVNMLKDWGIPGHSIKFIAICASREGVQHLSSMHSDIHLYTAAIDDVLDSHGYILPGLGDCGDRLYDTT</sequence>
<dbReference type="InterPro" id="IPR050054">
    <property type="entry name" value="UPRTase/APRTase"/>
</dbReference>
<evidence type="ECO:0000256" key="2">
    <source>
        <dbReference type="ARBA" id="ARBA00005180"/>
    </source>
</evidence>
<comment type="caution">
    <text evidence="12">The sequence shown here is derived from an EMBL/GenBank/DDBJ whole genome shotgun (WGS) entry which is preliminary data.</text>
</comment>
<comment type="similarity">
    <text evidence="3">Belongs to the UPRTase family.</text>
</comment>
<evidence type="ECO:0000259" key="11">
    <source>
        <dbReference type="Pfam" id="PF14681"/>
    </source>
</evidence>
<evidence type="ECO:0000256" key="10">
    <source>
        <dbReference type="ARBA" id="ARBA00031082"/>
    </source>
</evidence>
<dbReference type="UniPathway" id="UPA00574">
    <property type="reaction ID" value="UER00636"/>
</dbReference>
<dbReference type="NCBIfam" id="NF001097">
    <property type="entry name" value="PRK00129.1"/>
    <property type="match status" value="1"/>
</dbReference>
<keyword evidence="7" id="KW-0808">Transferase</keyword>
<dbReference type="PANTHER" id="PTHR32315:SF4">
    <property type="entry name" value="URACIL PHOSPHORIBOSYLTRANSFERASE, CHLOROPLASTIC"/>
    <property type="match status" value="1"/>
</dbReference>
<evidence type="ECO:0000256" key="6">
    <source>
        <dbReference type="ARBA" id="ARBA00022676"/>
    </source>
</evidence>
<evidence type="ECO:0000256" key="7">
    <source>
        <dbReference type="ARBA" id="ARBA00022679"/>
    </source>
</evidence>
<name>A0A261Y4N0_9FUNG</name>
<dbReference type="InterPro" id="IPR029057">
    <property type="entry name" value="PRTase-like"/>
</dbReference>
<evidence type="ECO:0000256" key="1">
    <source>
        <dbReference type="ARBA" id="ARBA00001946"/>
    </source>
</evidence>
<dbReference type="Gene3D" id="3.40.50.2020">
    <property type="match status" value="1"/>
</dbReference>
<evidence type="ECO:0000256" key="8">
    <source>
        <dbReference type="ARBA" id="ARBA00022741"/>
    </source>
</evidence>
<dbReference type="EC" id="2.4.2.9" evidence="4"/>
<evidence type="ECO:0000256" key="3">
    <source>
        <dbReference type="ARBA" id="ARBA00009516"/>
    </source>
</evidence>
<proteinExistence type="inferred from homology"/>
<dbReference type="GO" id="GO:0044206">
    <property type="term" value="P:UMP salvage"/>
    <property type="evidence" value="ECO:0007669"/>
    <property type="project" value="UniProtKB-UniPathway"/>
</dbReference>
<evidence type="ECO:0000256" key="5">
    <source>
        <dbReference type="ARBA" id="ARBA00022533"/>
    </source>
</evidence>
<keyword evidence="6" id="KW-0328">Glycosyltransferase</keyword>
<dbReference type="GO" id="GO:0005525">
    <property type="term" value="F:GTP binding"/>
    <property type="evidence" value="ECO:0007669"/>
    <property type="project" value="UniProtKB-KW"/>
</dbReference>
<keyword evidence="9" id="KW-0342">GTP-binding</keyword>
<keyword evidence="13" id="KW-1185">Reference proteome</keyword>
<dbReference type="GO" id="GO:0006223">
    <property type="term" value="P:uracil salvage"/>
    <property type="evidence" value="ECO:0007669"/>
    <property type="project" value="InterPro"/>
</dbReference>
<dbReference type="InterPro" id="IPR000836">
    <property type="entry name" value="PRTase_dom"/>
</dbReference>
<keyword evidence="5" id="KW-0021">Allosteric enzyme</keyword>
<dbReference type="GO" id="GO:0005737">
    <property type="term" value="C:cytoplasm"/>
    <property type="evidence" value="ECO:0007669"/>
    <property type="project" value="UniProtKB-ARBA"/>
</dbReference>
<protein>
    <recommendedName>
        <fullName evidence="4">uracil phosphoribosyltransferase</fullName>
        <ecNumber evidence="4">2.4.2.9</ecNumber>
    </recommendedName>
    <alternativeName>
        <fullName evidence="10">UMP pyrophosphorylase</fullName>
    </alternativeName>
</protein>
<dbReference type="PANTHER" id="PTHR32315">
    <property type="entry name" value="ADENINE PHOSPHORIBOSYLTRANSFERASE"/>
    <property type="match status" value="1"/>
</dbReference>
<feature type="domain" description="Phosphoribosyltransferase" evidence="11">
    <location>
        <begin position="5"/>
        <end position="209"/>
    </location>
</feature>
<dbReference type="GO" id="GO:0004845">
    <property type="term" value="F:uracil phosphoribosyltransferase activity"/>
    <property type="evidence" value="ECO:0007669"/>
    <property type="project" value="UniProtKB-EC"/>
</dbReference>
<gene>
    <name evidence="12" type="ORF">BZG36_01697</name>
</gene>
<reference evidence="12 13" key="1">
    <citation type="journal article" date="2017" name="Mycologia">
        <title>Bifiguratus adelaidae, gen. et sp. nov., a new member of Mucoromycotina in endophytic and soil-dwelling habitats.</title>
        <authorList>
            <person name="Torres-Cruz T.J."/>
            <person name="Billingsley Tobias T.L."/>
            <person name="Almatruk M."/>
            <person name="Hesse C."/>
            <person name="Kuske C.R."/>
            <person name="Desiro A."/>
            <person name="Benucci G.M."/>
            <person name="Bonito G."/>
            <person name="Stajich J.E."/>
            <person name="Dunlap C."/>
            <person name="Arnold A.E."/>
            <person name="Porras-Alfaro A."/>
        </authorList>
    </citation>
    <scope>NUCLEOTIDE SEQUENCE [LARGE SCALE GENOMIC DNA]</scope>
    <source>
        <strain evidence="12 13">AZ0501</strain>
    </source>
</reference>
<comment type="pathway">
    <text evidence="2">Pyrimidine metabolism; UMP biosynthesis via salvage pathway; UMP from uracil: step 1/1.</text>
</comment>
<evidence type="ECO:0000313" key="13">
    <source>
        <dbReference type="Proteomes" id="UP000242875"/>
    </source>
</evidence>
<organism evidence="12 13">
    <name type="scientific">Bifiguratus adelaidae</name>
    <dbReference type="NCBI Taxonomy" id="1938954"/>
    <lineage>
        <taxon>Eukaryota</taxon>
        <taxon>Fungi</taxon>
        <taxon>Fungi incertae sedis</taxon>
        <taxon>Mucoromycota</taxon>
        <taxon>Mucoromycotina</taxon>
        <taxon>Endogonomycetes</taxon>
        <taxon>Endogonales</taxon>
        <taxon>Endogonales incertae sedis</taxon>
        <taxon>Bifiguratus</taxon>
    </lineage>
</organism>
<comment type="cofactor">
    <cofactor evidence="1">
        <name>Mg(2+)</name>
        <dbReference type="ChEBI" id="CHEBI:18420"/>
    </cofactor>
</comment>
<dbReference type="Pfam" id="PF14681">
    <property type="entry name" value="UPRTase"/>
    <property type="match status" value="1"/>
</dbReference>
<dbReference type="InterPro" id="IPR005765">
    <property type="entry name" value="UPRT"/>
</dbReference>
<dbReference type="Proteomes" id="UP000242875">
    <property type="component" value="Unassembled WGS sequence"/>
</dbReference>
<dbReference type="EMBL" id="MVBO01000013">
    <property type="protein sequence ID" value="OZJ05553.1"/>
    <property type="molecule type" value="Genomic_DNA"/>
</dbReference>
<dbReference type="CDD" id="cd06223">
    <property type="entry name" value="PRTases_typeI"/>
    <property type="match status" value="1"/>
</dbReference>
<keyword evidence="8" id="KW-0547">Nucleotide-binding</keyword>
<dbReference type="AlphaFoldDB" id="A0A261Y4N0"/>
<accession>A0A261Y4N0</accession>
<evidence type="ECO:0000256" key="9">
    <source>
        <dbReference type="ARBA" id="ARBA00023134"/>
    </source>
</evidence>
<dbReference type="NCBIfam" id="TIGR01091">
    <property type="entry name" value="upp"/>
    <property type="match status" value="1"/>
</dbReference>